<keyword evidence="5" id="KW-0862">Zinc</keyword>
<evidence type="ECO:0000256" key="4">
    <source>
        <dbReference type="ARBA" id="ARBA00022801"/>
    </source>
</evidence>
<accession>A0A847UEA8</accession>
<evidence type="ECO:0000256" key="6">
    <source>
        <dbReference type="ARBA" id="ARBA00023049"/>
    </source>
</evidence>
<comment type="caution">
    <text evidence="9">The sequence shown here is derived from an EMBL/GenBank/DDBJ whole genome shotgun (WGS) entry which is preliminary data.</text>
</comment>
<proteinExistence type="predicted"/>
<evidence type="ECO:0000313" key="10">
    <source>
        <dbReference type="Proteomes" id="UP000608662"/>
    </source>
</evidence>
<name>A0A847UEA8_9EURY</name>
<comment type="cofactor">
    <cofactor evidence="1">
        <name>Zn(2+)</name>
        <dbReference type="ChEBI" id="CHEBI:29105"/>
    </cofactor>
</comment>
<dbReference type="GO" id="GO:0004222">
    <property type="term" value="F:metalloendopeptidase activity"/>
    <property type="evidence" value="ECO:0007669"/>
    <property type="project" value="InterPro"/>
</dbReference>
<sequence>MSRPNHADRDEQYTWDTDRIFATPADWDRYRESLQTDLDADDPPSEPVESTAAARDLVDAVSDWYRRAQRLELYATLRDCVTDAEAASDRARRARDLSNTLEAAVARRLDRLRRTDEPALDRIERGLDERRHYFASLRRRAARQRSPDVEAVIEQFAEQRTSADRIVRAVTNEDFAPPTVETPDGEERTITQGRYRRALSSPDREYRRTVYESYLDAFADHEGTLATAYAEKLSAASALAEVRGFDSIRELQLTNRTYPESGLEVQFPQTLHETMIESVADAIGPRERARDLRAERLGVERVRPWDTEVSLADDPEPELSYERARDLIVGSLAPLGEKYQDLARDFFASRRVDVYECADKRSDIPAFCPSSADDGAFVLLNFTGDVRTTFYLAHELGHALHVEHYRSEPTMYATGPRPVSEIPSLLHELLLAEHLIDRGGPLGAHARNRRLEALSGMLYGQAANAAFKRRLAAAVDDGETLSADRIADASLAVQSQFDPALEPCERSRYQWLTGQLFRDAFHHYQYVPGAVGALHVRESLREDRRSPAAYREFLRTTGQDEPLAQFERLGIDLTTSDPYERATSVFDGYLDEWT</sequence>
<dbReference type="Gene3D" id="1.20.140.70">
    <property type="entry name" value="Oligopeptidase f, N-terminal domain"/>
    <property type="match status" value="1"/>
</dbReference>
<dbReference type="InterPro" id="IPR001567">
    <property type="entry name" value="Pept_M3A_M3B_dom"/>
</dbReference>
<dbReference type="GO" id="GO:0046872">
    <property type="term" value="F:metal ion binding"/>
    <property type="evidence" value="ECO:0007669"/>
    <property type="project" value="UniProtKB-KW"/>
</dbReference>
<dbReference type="Pfam" id="PF01432">
    <property type="entry name" value="Peptidase_M3"/>
    <property type="match status" value="1"/>
</dbReference>
<dbReference type="RefSeq" id="WP_170095206.1">
    <property type="nucleotide sequence ID" value="NZ_WOYG01000001.1"/>
</dbReference>
<dbReference type="Gene3D" id="1.10.1370.20">
    <property type="entry name" value="Oligoendopeptidase f, C-terminal domain"/>
    <property type="match status" value="1"/>
</dbReference>
<dbReference type="AlphaFoldDB" id="A0A847UEA8"/>
<reference evidence="9" key="1">
    <citation type="submission" date="2019-12" db="EMBL/GenBank/DDBJ databases">
        <title>Whole-genome sequence of Halomicrobium mukohataei pws1.</title>
        <authorList>
            <person name="Verma D.K."/>
            <person name="Gopal K."/>
            <person name="Prasad E.S."/>
        </authorList>
    </citation>
    <scope>NUCLEOTIDE SEQUENCE</scope>
    <source>
        <strain evidence="9">Pws1</strain>
    </source>
</reference>
<keyword evidence="4" id="KW-0378">Hydrolase</keyword>
<gene>
    <name evidence="9" type="ORF">GOC74_16590</name>
</gene>
<protein>
    <submittedName>
        <fullName evidence="9">Peptidase M3A and M3B thimet/oligopeptidase F</fullName>
    </submittedName>
</protein>
<dbReference type="GO" id="GO:0006508">
    <property type="term" value="P:proteolysis"/>
    <property type="evidence" value="ECO:0007669"/>
    <property type="project" value="UniProtKB-KW"/>
</dbReference>
<keyword evidence="3" id="KW-0479">Metal-binding</keyword>
<evidence type="ECO:0000256" key="5">
    <source>
        <dbReference type="ARBA" id="ARBA00022833"/>
    </source>
</evidence>
<dbReference type="Gene3D" id="1.10.287.830">
    <property type="entry name" value="putative peptidase helix hairpin domain like"/>
    <property type="match status" value="1"/>
</dbReference>
<dbReference type="EMBL" id="WOYG01000001">
    <property type="protein sequence ID" value="NLV11549.1"/>
    <property type="molecule type" value="Genomic_DNA"/>
</dbReference>
<dbReference type="SUPFAM" id="SSF55486">
    <property type="entry name" value="Metalloproteases ('zincins'), catalytic domain"/>
    <property type="match status" value="1"/>
</dbReference>
<evidence type="ECO:0000313" key="9">
    <source>
        <dbReference type="EMBL" id="NLV11549.1"/>
    </source>
</evidence>
<organism evidence="9 10">
    <name type="scientific">Halomicrobium mukohataei</name>
    <dbReference type="NCBI Taxonomy" id="57705"/>
    <lineage>
        <taxon>Archaea</taxon>
        <taxon>Methanobacteriati</taxon>
        <taxon>Methanobacteriota</taxon>
        <taxon>Stenosarchaea group</taxon>
        <taxon>Halobacteria</taxon>
        <taxon>Halobacteriales</taxon>
        <taxon>Haloarculaceae</taxon>
        <taxon>Halomicrobium</taxon>
    </lineage>
</organism>
<dbReference type="InterPro" id="IPR042088">
    <property type="entry name" value="OligoPept_F_C"/>
</dbReference>
<evidence type="ECO:0000259" key="8">
    <source>
        <dbReference type="Pfam" id="PF01432"/>
    </source>
</evidence>
<keyword evidence="2" id="KW-0645">Protease</keyword>
<feature type="region of interest" description="Disordered" evidence="7">
    <location>
        <begin position="32"/>
        <end position="52"/>
    </location>
</feature>
<evidence type="ECO:0000256" key="7">
    <source>
        <dbReference type="SAM" id="MobiDB-lite"/>
    </source>
</evidence>
<evidence type="ECO:0000256" key="1">
    <source>
        <dbReference type="ARBA" id="ARBA00001947"/>
    </source>
</evidence>
<feature type="domain" description="Peptidase M3A/M3B catalytic" evidence="8">
    <location>
        <begin position="199"/>
        <end position="583"/>
    </location>
</feature>
<keyword evidence="6" id="KW-0482">Metalloprotease</keyword>
<dbReference type="Proteomes" id="UP000608662">
    <property type="component" value="Unassembled WGS sequence"/>
</dbReference>
<evidence type="ECO:0000256" key="3">
    <source>
        <dbReference type="ARBA" id="ARBA00022723"/>
    </source>
</evidence>
<dbReference type="OrthoDB" id="275607at2157"/>
<evidence type="ECO:0000256" key="2">
    <source>
        <dbReference type="ARBA" id="ARBA00022670"/>
    </source>
</evidence>